<dbReference type="Gene3D" id="3.90.70.10">
    <property type="entry name" value="Cysteine proteinases"/>
    <property type="match status" value="1"/>
</dbReference>
<dbReference type="InterPro" id="IPR028889">
    <property type="entry name" value="USP"/>
</dbReference>
<dbReference type="PROSITE" id="PS50235">
    <property type="entry name" value="USP_3"/>
    <property type="match status" value="1"/>
</dbReference>
<evidence type="ECO:0000259" key="1">
    <source>
        <dbReference type="PROSITE" id="PS50235"/>
    </source>
</evidence>
<protein>
    <recommendedName>
        <fullName evidence="1">USP domain-containing protein</fullName>
    </recommendedName>
</protein>
<reference evidence="2 3" key="1">
    <citation type="submission" date="2023-03" db="EMBL/GenBank/DDBJ databases">
        <title>High recombination rates correlate with genetic variation in Cardiocondyla obscurior ants.</title>
        <authorList>
            <person name="Errbii M."/>
        </authorList>
    </citation>
    <scope>NUCLEOTIDE SEQUENCE [LARGE SCALE GENOMIC DNA]</scope>
    <source>
        <strain evidence="2">Alpha-2009</strain>
        <tissue evidence="2">Whole body</tissue>
    </source>
</reference>
<sequence>MQHITHTLPLKIFPQKITVNNDIYLLVGIVHYSSRSNVSVGHYTAYALYGNNWVLFDDLLANFTHVNEDSIINPTICLYVKQKIQ</sequence>
<proteinExistence type="predicted"/>
<evidence type="ECO:0000313" key="2">
    <source>
        <dbReference type="EMBL" id="KAL0110676.1"/>
    </source>
</evidence>
<dbReference type="AlphaFoldDB" id="A0AAW2F3S3"/>
<accession>A0AAW2F3S3</accession>
<feature type="domain" description="USP" evidence="1">
    <location>
        <begin position="1"/>
        <end position="82"/>
    </location>
</feature>
<dbReference type="SUPFAM" id="SSF54001">
    <property type="entry name" value="Cysteine proteinases"/>
    <property type="match status" value="1"/>
</dbReference>
<evidence type="ECO:0000313" key="3">
    <source>
        <dbReference type="Proteomes" id="UP001430953"/>
    </source>
</evidence>
<dbReference type="InterPro" id="IPR038765">
    <property type="entry name" value="Papain-like_cys_pep_sf"/>
</dbReference>
<gene>
    <name evidence="2" type="ORF">PUN28_013940</name>
</gene>
<dbReference type="Proteomes" id="UP001430953">
    <property type="component" value="Unassembled WGS sequence"/>
</dbReference>
<dbReference type="EMBL" id="JADYXP020000014">
    <property type="protein sequence ID" value="KAL0110676.1"/>
    <property type="molecule type" value="Genomic_DNA"/>
</dbReference>
<keyword evidence="3" id="KW-1185">Reference proteome</keyword>
<name>A0AAW2F3S3_9HYME</name>
<comment type="caution">
    <text evidence="2">The sequence shown here is derived from an EMBL/GenBank/DDBJ whole genome shotgun (WGS) entry which is preliminary data.</text>
</comment>
<organism evidence="2 3">
    <name type="scientific">Cardiocondyla obscurior</name>
    <dbReference type="NCBI Taxonomy" id="286306"/>
    <lineage>
        <taxon>Eukaryota</taxon>
        <taxon>Metazoa</taxon>
        <taxon>Ecdysozoa</taxon>
        <taxon>Arthropoda</taxon>
        <taxon>Hexapoda</taxon>
        <taxon>Insecta</taxon>
        <taxon>Pterygota</taxon>
        <taxon>Neoptera</taxon>
        <taxon>Endopterygota</taxon>
        <taxon>Hymenoptera</taxon>
        <taxon>Apocrita</taxon>
        <taxon>Aculeata</taxon>
        <taxon>Formicoidea</taxon>
        <taxon>Formicidae</taxon>
        <taxon>Myrmicinae</taxon>
        <taxon>Cardiocondyla</taxon>
    </lineage>
</organism>